<keyword evidence="1" id="KW-0805">Transcription regulation</keyword>
<gene>
    <name evidence="3" type="ORF">ZIOFF_037316</name>
</gene>
<dbReference type="Proteomes" id="UP000734854">
    <property type="component" value="Unassembled WGS sequence"/>
</dbReference>
<name>A0A8J5KZF4_ZINOF</name>
<keyword evidence="2" id="KW-0804">Transcription</keyword>
<accession>A0A8J5KZF4</accession>
<reference evidence="3 4" key="1">
    <citation type="submission" date="2020-08" db="EMBL/GenBank/DDBJ databases">
        <title>Plant Genome Project.</title>
        <authorList>
            <person name="Zhang R.-G."/>
        </authorList>
    </citation>
    <scope>NUCLEOTIDE SEQUENCE [LARGE SCALE GENOMIC DNA]</scope>
    <source>
        <tissue evidence="3">Rhizome</tissue>
    </source>
</reference>
<proteinExistence type="predicted"/>
<organism evidence="3 4">
    <name type="scientific">Zingiber officinale</name>
    <name type="common">Ginger</name>
    <name type="synonym">Amomum zingiber</name>
    <dbReference type="NCBI Taxonomy" id="94328"/>
    <lineage>
        <taxon>Eukaryota</taxon>
        <taxon>Viridiplantae</taxon>
        <taxon>Streptophyta</taxon>
        <taxon>Embryophyta</taxon>
        <taxon>Tracheophyta</taxon>
        <taxon>Spermatophyta</taxon>
        <taxon>Magnoliopsida</taxon>
        <taxon>Liliopsida</taxon>
        <taxon>Zingiberales</taxon>
        <taxon>Zingiberaceae</taxon>
        <taxon>Zingiber</taxon>
    </lineage>
</organism>
<dbReference type="AlphaFoldDB" id="A0A8J5KZF4"/>
<dbReference type="PANTHER" id="PTHR33124">
    <property type="entry name" value="TRANSCRIPTION FACTOR IBH1-LIKE 1"/>
    <property type="match status" value="1"/>
</dbReference>
<evidence type="ECO:0000313" key="3">
    <source>
        <dbReference type="EMBL" id="KAG6504968.1"/>
    </source>
</evidence>
<dbReference type="GO" id="GO:0006355">
    <property type="term" value="P:regulation of DNA-templated transcription"/>
    <property type="evidence" value="ECO:0007669"/>
    <property type="project" value="InterPro"/>
</dbReference>
<comment type="caution">
    <text evidence="3">The sequence shown here is derived from an EMBL/GenBank/DDBJ whole genome shotgun (WGS) entry which is preliminary data.</text>
</comment>
<dbReference type="EMBL" id="JACMSC010000010">
    <property type="protein sequence ID" value="KAG6504968.1"/>
    <property type="molecule type" value="Genomic_DNA"/>
</dbReference>
<evidence type="ECO:0000256" key="1">
    <source>
        <dbReference type="ARBA" id="ARBA00023015"/>
    </source>
</evidence>
<sequence>MAAPLPSRLSATVVGLELAPACSHRAVTYRRVRRISWKEIRGRADSEALARAWRVSSRRSTRRGREWLRLLRRLVPDGESLELGGLVREAADYVERLQARVGVLRAMVESLSDSGDRV</sequence>
<evidence type="ECO:0000313" key="4">
    <source>
        <dbReference type="Proteomes" id="UP000734854"/>
    </source>
</evidence>
<keyword evidence="4" id="KW-1185">Reference proteome</keyword>
<protein>
    <recommendedName>
        <fullName evidence="5">BHLH domain-containing protein</fullName>
    </recommendedName>
</protein>
<dbReference type="PANTHER" id="PTHR33124:SF39">
    <property type="entry name" value="TRANSCRIPTION FACTOR UPBEAT1"/>
    <property type="match status" value="1"/>
</dbReference>
<dbReference type="InterPro" id="IPR044660">
    <property type="entry name" value="IBH1-like"/>
</dbReference>
<evidence type="ECO:0000256" key="2">
    <source>
        <dbReference type="ARBA" id="ARBA00023163"/>
    </source>
</evidence>
<evidence type="ECO:0008006" key="5">
    <source>
        <dbReference type="Google" id="ProtNLM"/>
    </source>
</evidence>